<dbReference type="Gene3D" id="3.30.390.50">
    <property type="entry name" value="CO dehydrogenase flavoprotein, C-terminal domain"/>
    <property type="match status" value="1"/>
</dbReference>
<dbReference type="SUPFAM" id="SSF55447">
    <property type="entry name" value="CO dehydrogenase flavoprotein C-terminal domain-like"/>
    <property type="match status" value="1"/>
</dbReference>
<gene>
    <name evidence="5" type="ORF">KHA97_16080</name>
</gene>
<evidence type="ECO:0000313" key="6">
    <source>
        <dbReference type="Proteomes" id="UP000681414"/>
    </source>
</evidence>
<dbReference type="PANTHER" id="PTHR42659:SF2">
    <property type="entry name" value="XANTHINE DEHYDROGENASE SUBUNIT C-RELATED"/>
    <property type="match status" value="1"/>
</dbReference>
<dbReference type="InterPro" id="IPR002346">
    <property type="entry name" value="Mopterin_DH_FAD-bd"/>
</dbReference>
<keyword evidence="2" id="KW-0274">FAD</keyword>
<evidence type="ECO:0000256" key="1">
    <source>
        <dbReference type="ARBA" id="ARBA00022630"/>
    </source>
</evidence>
<dbReference type="SUPFAM" id="SSF56176">
    <property type="entry name" value="FAD-binding/transporter-associated domain-like"/>
    <property type="match status" value="1"/>
</dbReference>
<keyword evidence="3" id="KW-0560">Oxidoreductase</keyword>
<dbReference type="RefSeq" id="WP_213125705.1">
    <property type="nucleotide sequence ID" value="NZ_JAGYPG010000002.1"/>
</dbReference>
<dbReference type="InterPro" id="IPR036318">
    <property type="entry name" value="FAD-bd_PCMH-like_sf"/>
</dbReference>
<keyword evidence="6" id="KW-1185">Reference proteome</keyword>
<proteinExistence type="predicted"/>
<feature type="domain" description="FAD-binding PCMH-type" evidence="4">
    <location>
        <begin position="1"/>
        <end position="204"/>
    </location>
</feature>
<dbReference type="SMART" id="SM01092">
    <property type="entry name" value="CO_deh_flav_C"/>
    <property type="match status" value="1"/>
</dbReference>
<dbReference type="InterPro" id="IPR005107">
    <property type="entry name" value="CO_DH_flav_C"/>
</dbReference>
<keyword evidence="1" id="KW-0285">Flavoprotein</keyword>
<evidence type="ECO:0000256" key="3">
    <source>
        <dbReference type="ARBA" id="ARBA00023002"/>
    </source>
</evidence>
<evidence type="ECO:0000259" key="4">
    <source>
        <dbReference type="PROSITE" id="PS51387"/>
    </source>
</evidence>
<comment type="caution">
    <text evidence="5">The sequence shown here is derived from an EMBL/GenBank/DDBJ whole genome shotgun (WGS) entry which is preliminary data.</text>
</comment>
<dbReference type="InterPro" id="IPR016169">
    <property type="entry name" value="FAD-bd_PCMH_sub2"/>
</dbReference>
<name>A0A942TFA5_9BACI</name>
<dbReference type="Gene3D" id="3.30.465.10">
    <property type="match status" value="1"/>
</dbReference>
<dbReference type="AlphaFoldDB" id="A0A942TFA5"/>
<dbReference type="Proteomes" id="UP000681414">
    <property type="component" value="Unassembled WGS sequence"/>
</dbReference>
<dbReference type="GO" id="GO:0071949">
    <property type="term" value="F:FAD binding"/>
    <property type="evidence" value="ECO:0007669"/>
    <property type="project" value="InterPro"/>
</dbReference>
<evidence type="ECO:0000313" key="5">
    <source>
        <dbReference type="EMBL" id="MBS4196585.1"/>
    </source>
</evidence>
<evidence type="ECO:0000256" key="2">
    <source>
        <dbReference type="ARBA" id="ARBA00022827"/>
    </source>
</evidence>
<dbReference type="InterPro" id="IPR036683">
    <property type="entry name" value="CO_DH_flav_C_dom_sf"/>
</dbReference>
<dbReference type="PROSITE" id="PS51387">
    <property type="entry name" value="FAD_PCMH"/>
    <property type="match status" value="1"/>
</dbReference>
<sequence>MLPAYVKYYKPTGISEAVQLFSELKIADKQPMYYSGGTEILTLGRLNIDTPRSIIDIKGIPECALLEKTTEFFIIGASIPLTAIEEDDSFPLLTNVSSEIADRTARNKITIGGNICGKIFYQEAVLPFLLAESYILIASLQGIKQVPISAIFNNGLRLEEGQLLVNIRTESRFLNLPFISKKIRKQWETGYPLITAAAMKVNGLLRMAFSGICPFPFRSFEMEKEINNAALPFESRIENALQILPEPILDDIEGSREYRLFVLRNLLMDFLLELEGV</sequence>
<dbReference type="InterPro" id="IPR016167">
    <property type="entry name" value="FAD-bd_PCMH_sub1"/>
</dbReference>
<organism evidence="5 6">
    <name type="scientific">Lederbergia citri</name>
    <dbReference type="NCBI Taxonomy" id="2833580"/>
    <lineage>
        <taxon>Bacteria</taxon>
        <taxon>Bacillati</taxon>
        <taxon>Bacillota</taxon>
        <taxon>Bacilli</taxon>
        <taxon>Bacillales</taxon>
        <taxon>Bacillaceae</taxon>
        <taxon>Lederbergia</taxon>
    </lineage>
</organism>
<accession>A0A942TFA5</accession>
<protein>
    <submittedName>
        <fullName evidence="5">FAD binding domain-containing protein</fullName>
    </submittedName>
</protein>
<dbReference type="InterPro" id="IPR051312">
    <property type="entry name" value="Diverse_Substr_Oxidored"/>
</dbReference>
<dbReference type="EMBL" id="JAGYPG010000002">
    <property type="protein sequence ID" value="MBS4196585.1"/>
    <property type="molecule type" value="Genomic_DNA"/>
</dbReference>
<dbReference type="Pfam" id="PF00941">
    <property type="entry name" value="FAD_binding_5"/>
    <property type="match status" value="1"/>
</dbReference>
<dbReference type="InterPro" id="IPR016166">
    <property type="entry name" value="FAD-bd_PCMH"/>
</dbReference>
<reference evidence="5 6" key="1">
    <citation type="submission" date="2021-05" db="EMBL/GenBank/DDBJ databases">
        <title>Novel Bacillus species.</title>
        <authorList>
            <person name="Liu G."/>
        </authorList>
    </citation>
    <scope>NUCLEOTIDE SEQUENCE [LARGE SCALE GENOMIC DNA]</scope>
    <source>
        <strain evidence="6">FJAT-49780</strain>
    </source>
</reference>
<dbReference type="Gene3D" id="3.30.43.10">
    <property type="entry name" value="Uridine Diphospho-n-acetylenolpyruvylglucosamine Reductase, domain 2"/>
    <property type="match status" value="1"/>
</dbReference>
<dbReference type="GO" id="GO:0016491">
    <property type="term" value="F:oxidoreductase activity"/>
    <property type="evidence" value="ECO:0007669"/>
    <property type="project" value="UniProtKB-KW"/>
</dbReference>
<dbReference type="PANTHER" id="PTHR42659">
    <property type="entry name" value="XANTHINE DEHYDROGENASE SUBUNIT C-RELATED"/>
    <property type="match status" value="1"/>
</dbReference>